<evidence type="ECO:0000256" key="9">
    <source>
        <dbReference type="RuleBase" id="RU003357"/>
    </source>
</evidence>
<evidence type="ECO:0000256" key="8">
    <source>
        <dbReference type="PROSITE-ProRule" id="PRU01360"/>
    </source>
</evidence>
<dbReference type="InterPro" id="IPR036942">
    <property type="entry name" value="Beta-barrel_TonB_sf"/>
</dbReference>
<keyword evidence="14" id="KW-1185">Reference proteome</keyword>
<keyword evidence="10" id="KW-0732">Signal</keyword>
<feature type="domain" description="TonB-dependent receptor plug" evidence="12">
    <location>
        <begin position="71"/>
        <end position="178"/>
    </location>
</feature>
<protein>
    <submittedName>
        <fullName evidence="13">Iron complex outermembrane recepter protein</fullName>
    </submittedName>
</protein>
<dbReference type="InterPro" id="IPR037066">
    <property type="entry name" value="Plug_dom_sf"/>
</dbReference>
<organism evidence="13 14">
    <name type="scientific">Sphingopyxis granuli</name>
    <dbReference type="NCBI Taxonomy" id="267128"/>
    <lineage>
        <taxon>Bacteria</taxon>
        <taxon>Pseudomonadati</taxon>
        <taxon>Pseudomonadota</taxon>
        <taxon>Alphaproteobacteria</taxon>
        <taxon>Sphingomonadales</taxon>
        <taxon>Sphingomonadaceae</taxon>
        <taxon>Sphingopyxis</taxon>
    </lineage>
</organism>
<gene>
    <name evidence="13" type="ORF">SGRAN_3600</name>
</gene>
<evidence type="ECO:0000256" key="10">
    <source>
        <dbReference type="SAM" id="SignalP"/>
    </source>
</evidence>
<keyword evidence="5 9" id="KW-0798">TonB box</keyword>
<keyword evidence="4 8" id="KW-0812">Transmembrane</keyword>
<evidence type="ECO:0000256" key="4">
    <source>
        <dbReference type="ARBA" id="ARBA00022692"/>
    </source>
</evidence>
<evidence type="ECO:0000313" key="13">
    <source>
        <dbReference type="EMBL" id="AMG75941.1"/>
    </source>
</evidence>
<dbReference type="RefSeq" id="WP_082737343.1">
    <property type="nucleotide sequence ID" value="NZ_CP012199.1"/>
</dbReference>
<dbReference type="EMBL" id="CP012199">
    <property type="protein sequence ID" value="AMG75941.1"/>
    <property type="molecule type" value="Genomic_DNA"/>
</dbReference>
<dbReference type="GO" id="GO:0009279">
    <property type="term" value="C:cell outer membrane"/>
    <property type="evidence" value="ECO:0007669"/>
    <property type="project" value="UniProtKB-SubCell"/>
</dbReference>
<dbReference type="KEGG" id="sgi:SGRAN_3600"/>
<keyword evidence="3 8" id="KW-1134">Transmembrane beta strand</keyword>
<sequence>MGDSEIFVGRVARFTRAVLMVSAMGVAGIAPAMAQDTAAQDTQNDSAQSAATGGEIIVTGSRLRQTDLVAAAPVTIMDAAEIDRTGAQSVGELLRELPVASPSTSESAGRGNDGSATVALRGLDAVNTLVLVNGRRMLSNNAGGTVDLNSVSFDAVERVEILQNGASAIYGTDAVAGVVNMIMRRDYDGIRVRAGMGISSRGDLPTQEVSALFGRKWSTGGFVLNAAYRHSGGNKISDRPVSLDPDWRAQGGRNFRDSAPLSTAFRGLDPADPNRALIIREGVTQATSLADFRDYIFPGTATPITSGNDGVNYFEYESSASKISQYNLYFSGHQDLNDSISAFVEASYNKRNSLGFFAPDYFIFSDQNIVSANNDYNPFGRDVAAARTLLEVTRTGVPRSKDVSSKLYRIVGGLQGRIGNSWNWELSGNYQKLDYYSYGGRGVQRARLRIAIGDSDICRATPGCVPMNLFGATGSVTDEMLDFVLVDRFTDIDSKLASFVGNISGTLLQLPAGDLNISIGGEYRAESFAQVQDDQPDKTTRTPPFLPPTRKVSEVYGELGIPLLRDIPFIYRLDVEAAVRFSHYNGFGNTTNPQASVRWRPYEDLLIRGSWSSAFRAPNFTEANTTQSRSARPVNDPCASPSYASFPGCNGRQAEVNTSTPIITGGNPDLRPETAKSITAGFVFTPRFLPRFSLTVDFYKINKSDIIGIADPAYIALQNAQGTGYLGAVLRSPVNNSITDIYSLRENLLKLKVRGIDIGAEYTTPEASWGSLNIRADATYLDSYTQSPAPGTPPVERAGTYTTAIGTLAKWRASGRATWTLNNISLTYGMRYVGGVENQASLLVNGQYLRAGSYLQHDLMFTTEVDERMKLSLGVENVTDRMPPFLEGNYYNGFDNLTFSSRGRFFYARAEMNF</sequence>
<dbReference type="PANTHER" id="PTHR47234">
    <property type="match status" value="1"/>
</dbReference>
<accession>A0AA86GPP5</accession>
<evidence type="ECO:0000313" key="14">
    <source>
        <dbReference type="Proteomes" id="UP000058599"/>
    </source>
</evidence>
<dbReference type="Gene3D" id="2.40.170.20">
    <property type="entry name" value="TonB-dependent receptor, beta-barrel domain"/>
    <property type="match status" value="1"/>
</dbReference>
<feature type="chain" id="PRO_5041735495" evidence="10">
    <location>
        <begin position="35"/>
        <end position="914"/>
    </location>
</feature>
<evidence type="ECO:0000256" key="5">
    <source>
        <dbReference type="ARBA" id="ARBA00023077"/>
    </source>
</evidence>
<name>A0AA86GPP5_9SPHN</name>
<evidence type="ECO:0000259" key="12">
    <source>
        <dbReference type="Pfam" id="PF07715"/>
    </source>
</evidence>
<keyword evidence="6 8" id="KW-0472">Membrane</keyword>
<feature type="signal peptide" evidence="10">
    <location>
        <begin position="1"/>
        <end position="34"/>
    </location>
</feature>
<evidence type="ECO:0000256" key="2">
    <source>
        <dbReference type="ARBA" id="ARBA00022448"/>
    </source>
</evidence>
<evidence type="ECO:0000256" key="3">
    <source>
        <dbReference type="ARBA" id="ARBA00022452"/>
    </source>
</evidence>
<dbReference type="InterPro" id="IPR039426">
    <property type="entry name" value="TonB-dep_rcpt-like"/>
</dbReference>
<feature type="domain" description="TonB-dependent receptor-like beta-barrel" evidence="11">
    <location>
        <begin position="364"/>
        <end position="878"/>
    </location>
</feature>
<dbReference type="CDD" id="cd01347">
    <property type="entry name" value="ligand_gated_channel"/>
    <property type="match status" value="1"/>
</dbReference>
<comment type="similarity">
    <text evidence="8 9">Belongs to the TonB-dependent receptor family.</text>
</comment>
<dbReference type="AlphaFoldDB" id="A0AA86GPP5"/>
<proteinExistence type="inferred from homology"/>
<dbReference type="Gene3D" id="2.170.130.10">
    <property type="entry name" value="TonB-dependent receptor, plug domain"/>
    <property type="match status" value="1"/>
</dbReference>
<evidence type="ECO:0000259" key="11">
    <source>
        <dbReference type="Pfam" id="PF00593"/>
    </source>
</evidence>
<evidence type="ECO:0000256" key="6">
    <source>
        <dbReference type="ARBA" id="ARBA00023136"/>
    </source>
</evidence>
<dbReference type="PANTHER" id="PTHR47234:SF2">
    <property type="entry name" value="TONB-DEPENDENT RECEPTOR"/>
    <property type="match status" value="1"/>
</dbReference>
<dbReference type="Proteomes" id="UP000058599">
    <property type="component" value="Chromosome"/>
</dbReference>
<evidence type="ECO:0000256" key="7">
    <source>
        <dbReference type="ARBA" id="ARBA00023237"/>
    </source>
</evidence>
<dbReference type="InterPro" id="IPR000531">
    <property type="entry name" value="Beta-barrel_TonB"/>
</dbReference>
<dbReference type="SUPFAM" id="SSF56935">
    <property type="entry name" value="Porins"/>
    <property type="match status" value="1"/>
</dbReference>
<dbReference type="InterPro" id="IPR012910">
    <property type="entry name" value="Plug_dom"/>
</dbReference>
<evidence type="ECO:0000256" key="1">
    <source>
        <dbReference type="ARBA" id="ARBA00004571"/>
    </source>
</evidence>
<dbReference type="Pfam" id="PF07715">
    <property type="entry name" value="Plug"/>
    <property type="match status" value="1"/>
</dbReference>
<reference evidence="13 14" key="1">
    <citation type="journal article" date="2016" name="BMC Genomics">
        <title>Genomic analysis of the nitrate-respiring Sphingopyxis granuli (formerly Sphingomonas macrogoltabida) strain TFA.</title>
        <authorList>
            <person name="Garcia-Romero I."/>
            <person name="Perez-Pulido A.J."/>
            <person name="Gonzalez-Flores Y.E."/>
            <person name="Reyes-Ramirez F."/>
            <person name="Santero E."/>
            <person name="Floriano B."/>
        </authorList>
    </citation>
    <scope>NUCLEOTIDE SEQUENCE [LARGE SCALE GENOMIC DNA]</scope>
    <source>
        <strain evidence="13 14">TFA</strain>
    </source>
</reference>
<keyword evidence="2 8" id="KW-0813">Transport</keyword>
<dbReference type="PROSITE" id="PS52016">
    <property type="entry name" value="TONB_DEPENDENT_REC_3"/>
    <property type="match status" value="1"/>
</dbReference>
<dbReference type="Pfam" id="PF00593">
    <property type="entry name" value="TonB_dep_Rec_b-barrel"/>
    <property type="match status" value="1"/>
</dbReference>
<keyword evidence="7 8" id="KW-0998">Cell outer membrane</keyword>
<comment type="subcellular location">
    <subcellularLocation>
        <location evidence="1 8">Cell outer membrane</location>
        <topology evidence="1 8">Multi-pass membrane protein</topology>
    </subcellularLocation>
</comment>